<comment type="caution">
    <text evidence="2">The sequence shown here is derived from an EMBL/GenBank/DDBJ whole genome shotgun (WGS) entry which is preliminary data.</text>
</comment>
<keyword evidence="3" id="KW-1185">Reference proteome</keyword>
<keyword evidence="1" id="KW-0732">Signal</keyword>
<evidence type="ECO:0008006" key="4">
    <source>
        <dbReference type="Google" id="ProtNLM"/>
    </source>
</evidence>
<evidence type="ECO:0000313" key="2">
    <source>
        <dbReference type="EMBL" id="MBU9697740.1"/>
    </source>
</evidence>
<accession>A0ABS6J5T5</accession>
<proteinExistence type="predicted"/>
<feature type="chain" id="PRO_5047173218" description="Argininosuccinate lyase" evidence="1">
    <location>
        <begin position="20"/>
        <end position="104"/>
    </location>
</feature>
<evidence type="ECO:0000313" key="3">
    <source>
        <dbReference type="Proteomes" id="UP000731907"/>
    </source>
</evidence>
<sequence length="104" mass="11182">MRYMFVAALAALSATPVLAEDLVFTLENASSHTLNEMYVSPTEADEWGDNILGDQIVAPGETATVTITGGSEICEFDLRFATAEGGELEQTQDLCGIETYTLND</sequence>
<gene>
    <name evidence="2" type="ORF">GU927_007750</name>
</gene>
<dbReference type="RefSeq" id="WP_161761796.1">
    <property type="nucleotide sequence ID" value="NZ_JAAATX020000005.1"/>
</dbReference>
<protein>
    <recommendedName>
        <fullName evidence="4">Argininosuccinate lyase</fullName>
    </recommendedName>
</protein>
<organism evidence="2 3">
    <name type="scientific">Paragemmobacter amnigenus</name>
    <dbReference type="NCBI Taxonomy" id="2852097"/>
    <lineage>
        <taxon>Bacteria</taxon>
        <taxon>Pseudomonadati</taxon>
        <taxon>Pseudomonadota</taxon>
        <taxon>Alphaproteobacteria</taxon>
        <taxon>Rhodobacterales</taxon>
        <taxon>Paracoccaceae</taxon>
        <taxon>Paragemmobacter</taxon>
    </lineage>
</organism>
<evidence type="ECO:0000256" key="1">
    <source>
        <dbReference type="SAM" id="SignalP"/>
    </source>
</evidence>
<feature type="signal peptide" evidence="1">
    <location>
        <begin position="1"/>
        <end position="19"/>
    </location>
</feature>
<name>A0ABS6J5T5_9RHOB</name>
<dbReference type="Proteomes" id="UP000731907">
    <property type="component" value="Unassembled WGS sequence"/>
</dbReference>
<reference evidence="2 3" key="1">
    <citation type="submission" date="2021-06" db="EMBL/GenBank/DDBJ databases">
        <title>Rhodobacteraceae bacterium strain HSP-20.</title>
        <authorList>
            <person name="Chen W.-M."/>
        </authorList>
    </citation>
    <scope>NUCLEOTIDE SEQUENCE [LARGE SCALE GENOMIC DNA]</scope>
    <source>
        <strain evidence="2 3">HSP-20</strain>
    </source>
</reference>
<dbReference type="EMBL" id="JAAATX020000005">
    <property type="protein sequence ID" value="MBU9697740.1"/>
    <property type="molecule type" value="Genomic_DNA"/>
</dbReference>